<dbReference type="Proteomes" id="UP000705823">
    <property type="component" value="Unassembled WGS sequence"/>
</dbReference>
<feature type="region of interest" description="Disordered" evidence="1">
    <location>
        <begin position="25"/>
        <end position="47"/>
    </location>
</feature>
<name>A0A8J8PBG5_9EURY</name>
<sequence>MHRRRLLASLGAGVPATLAGCLGGTNDAASDEPAPEIETDWPTGPYADYPTTTVTVRSDDGSVRGAVRAAVAETPPEREIGLSATDSMPSEGGMLYVHDSVGQRQYDMQDMDFGVDFVFADGEGTITAIRNAPAPAADETGTEQQYAGTAQYVLAVSYQWTDDNAVATGDRLDFEL</sequence>
<dbReference type="OrthoDB" id="6763at2157"/>
<dbReference type="InterPro" id="IPR038695">
    <property type="entry name" value="Saro_0823-like_sf"/>
</dbReference>
<comment type="caution">
    <text evidence="2">The sequence shown here is derived from an EMBL/GenBank/DDBJ whole genome shotgun (WGS) entry which is preliminary data.</text>
</comment>
<protein>
    <submittedName>
        <fullName evidence="2">DUF192 domain-containing protein</fullName>
    </submittedName>
</protein>
<dbReference type="AlphaFoldDB" id="A0A8J8PBG5"/>
<dbReference type="RefSeq" id="WP_142979504.1">
    <property type="nucleotide sequence ID" value="NZ_RKLU01000003.1"/>
</dbReference>
<dbReference type="Pfam" id="PF02643">
    <property type="entry name" value="DUF192"/>
    <property type="match status" value="1"/>
</dbReference>
<accession>A0A8J8PBG5</accession>
<evidence type="ECO:0000313" key="2">
    <source>
        <dbReference type="EMBL" id="TQQ80942.1"/>
    </source>
</evidence>
<proteinExistence type="predicted"/>
<dbReference type="PANTHER" id="PTHR37953">
    <property type="entry name" value="UPF0127 PROTEIN MJ1496"/>
    <property type="match status" value="1"/>
</dbReference>
<feature type="compositionally biased region" description="Acidic residues" evidence="1">
    <location>
        <begin position="29"/>
        <end position="39"/>
    </location>
</feature>
<evidence type="ECO:0000256" key="1">
    <source>
        <dbReference type="SAM" id="MobiDB-lite"/>
    </source>
</evidence>
<dbReference type="PROSITE" id="PS51257">
    <property type="entry name" value="PROKAR_LIPOPROTEIN"/>
    <property type="match status" value="1"/>
</dbReference>
<dbReference type="EMBL" id="RKLU01000003">
    <property type="protein sequence ID" value="TQQ80942.1"/>
    <property type="molecule type" value="Genomic_DNA"/>
</dbReference>
<dbReference type="PANTHER" id="PTHR37953:SF1">
    <property type="entry name" value="UPF0127 PROTEIN MJ1496"/>
    <property type="match status" value="1"/>
</dbReference>
<reference evidence="2" key="1">
    <citation type="submission" date="2019-02" db="EMBL/GenBank/DDBJ databases">
        <title>Halonotius sp. a new haloarchaeum isolated from saline soil.</title>
        <authorList>
            <person name="Duran-Viseras A."/>
            <person name="Sanchez-Porro C."/>
            <person name="Ventosa A."/>
        </authorList>
    </citation>
    <scope>NUCLEOTIDE SEQUENCE</scope>
    <source>
        <strain evidence="2">F15B</strain>
    </source>
</reference>
<keyword evidence="3" id="KW-1185">Reference proteome</keyword>
<dbReference type="InterPro" id="IPR003795">
    <property type="entry name" value="DUF192"/>
</dbReference>
<evidence type="ECO:0000313" key="3">
    <source>
        <dbReference type="Proteomes" id="UP000705823"/>
    </source>
</evidence>
<organism evidence="2 3">
    <name type="scientific">Halonotius terrestris</name>
    <dbReference type="NCBI Taxonomy" id="2487750"/>
    <lineage>
        <taxon>Archaea</taxon>
        <taxon>Methanobacteriati</taxon>
        <taxon>Methanobacteriota</taxon>
        <taxon>Stenosarchaea group</taxon>
        <taxon>Halobacteria</taxon>
        <taxon>Halobacteriales</taxon>
        <taxon>Haloferacaceae</taxon>
        <taxon>Halonotius</taxon>
    </lineage>
</organism>
<dbReference type="Gene3D" id="2.60.120.1140">
    <property type="entry name" value="Protein of unknown function DUF192"/>
    <property type="match status" value="1"/>
</dbReference>
<gene>
    <name evidence="2" type="ORF">EGH24_07240</name>
</gene>